<evidence type="ECO:0000313" key="1">
    <source>
        <dbReference type="EMBL" id="MEB8338064.1"/>
    </source>
</evidence>
<protein>
    <submittedName>
        <fullName evidence="1">Uncharacterized protein</fullName>
    </submittedName>
</protein>
<dbReference type="EMBL" id="JAOZYC010000088">
    <property type="protein sequence ID" value="MEB8338064.1"/>
    <property type="molecule type" value="Genomic_DNA"/>
</dbReference>
<keyword evidence="2" id="KW-1185">Reference proteome</keyword>
<dbReference type="Proteomes" id="UP001354931">
    <property type="component" value="Unassembled WGS sequence"/>
</dbReference>
<evidence type="ECO:0000313" key="2">
    <source>
        <dbReference type="Proteomes" id="UP001354931"/>
    </source>
</evidence>
<organism evidence="1 2">
    <name type="scientific">Streptomyces endophyticus</name>
    <dbReference type="NCBI Taxonomy" id="714166"/>
    <lineage>
        <taxon>Bacteria</taxon>
        <taxon>Bacillati</taxon>
        <taxon>Actinomycetota</taxon>
        <taxon>Actinomycetes</taxon>
        <taxon>Kitasatosporales</taxon>
        <taxon>Streptomycetaceae</taxon>
        <taxon>Streptomyces</taxon>
    </lineage>
</organism>
<reference evidence="1 2" key="1">
    <citation type="submission" date="2022-10" db="EMBL/GenBank/DDBJ databases">
        <authorList>
            <person name="Xie J."/>
            <person name="Shen N."/>
        </authorList>
    </citation>
    <scope>NUCLEOTIDE SEQUENCE [LARGE SCALE GENOMIC DNA]</scope>
    <source>
        <strain evidence="1 2">YIM65594</strain>
    </source>
</reference>
<gene>
    <name evidence="1" type="ORF">OKJ99_11180</name>
</gene>
<name>A0ABU6F237_9ACTN</name>
<sequence>MSWTDYTTSWDTTHDFSSRRLLRVGVPGGLIYECIYAAWPEVTTV</sequence>
<comment type="caution">
    <text evidence="1">The sequence shown here is derived from an EMBL/GenBank/DDBJ whole genome shotgun (WGS) entry which is preliminary data.</text>
</comment>
<accession>A0ABU6F237</accession>
<dbReference type="RefSeq" id="WP_326015792.1">
    <property type="nucleotide sequence ID" value="NZ_JAOZYC010000088.1"/>
</dbReference>
<proteinExistence type="predicted"/>